<accession>A0A6V7H1C3</accession>
<proteinExistence type="predicted"/>
<sequence length="38" mass="4322">MLAFKCQLTPLNDDVCIKAVPCCDCEKTIYLRISIKMT</sequence>
<dbReference type="AlphaFoldDB" id="A0A6V7H1C3"/>
<gene>
    <name evidence="1" type="ORF">MHI_LOCUS317194</name>
</gene>
<evidence type="ECO:0000313" key="2">
    <source>
        <dbReference type="Proteomes" id="UP000752696"/>
    </source>
</evidence>
<evidence type="ECO:0000313" key="1">
    <source>
        <dbReference type="EMBL" id="CAD1472771.1"/>
    </source>
</evidence>
<dbReference type="Proteomes" id="UP000752696">
    <property type="component" value="Unassembled WGS sequence"/>
</dbReference>
<organism evidence="1 2">
    <name type="scientific">Heterotrigona itama</name>
    <dbReference type="NCBI Taxonomy" id="395501"/>
    <lineage>
        <taxon>Eukaryota</taxon>
        <taxon>Metazoa</taxon>
        <taxon>Ecdysozoa</taxon>
        <taxon>Arthropoda</taxon>
        <taxon>Hexapoda</taxon>
        <taxon>Insecta</taxon>
        <taxon>Pterygota</taxon>
        <taxon>Neoptera</taxon>
        <taxon>Endopterygota</taxon>
        <taxon>Hymenoptera</taxon>
        <taxon>Apocrita</taxon>
        <taxon>Aculeata</taxon>
        <taxon>Apoidea</taxon>
        <taxon>Anthophila</taxon>
        <taxon>Apidae</taxon>
        <taxon>Heterotrigona</taxon>
    </lineage>
</organism>
<comment type="caution">
    <text evidence="1">The sequence shown here is derived from an EMBL/GenBank/DDBJ whole genome shotgun (WGS) entry which is preliminary data.</text>
</comment>
<name>A0A6V7H1C3_9HYME</name>
<dbReference type="EMBL" id="CAJDYZ010005774">
    <property type="protein sequence ID" value="CAD1472771.1"/>
    <property type="molecule type" value="Genomic_DNA"/>
</dbReference>
<reference evidence="1" key="1">
    <citation type="submission" date="2020-07" db="EMBL/GenBank/DDBJ databases">
        <authorList>
            <person name="Nazaruddin N."/>
        </authorList>
    </citation>
    <scope>NUCLEOTIDE SEQUENCE</scope>
</reference>
<protein>
    <submittedName>
        <fullName evidence="1">Uncharacterized protein</fullName>
    </submittedName>
</protein>
<keyword evidence="2" id="KW-1185">Reference proteome</keyword>
<feature type="non-terminal residue" evidence="1">
    <location>
        <position position="38"/>
    </location>
</feature>